<accession>A0A834D6F5</accession>
<gene>
    <name evidence="1" type="ORF">F2P56_007858</name>
</gene>
<dbReference type="InterPro" id="IPR029066">
    <property type="entry name" value="PLP-binding_barrel"/>
</dbReference>
<dbReference type="Gramene" id="Jr03_24240_p1">
    <property type="protein sequence ID" value="cds.Jr03_24240_p1"/>
    <property type="gene ID" value="Jr03_24240"/>
</dbReference>
<dbReference type="PANTHER" id="PTHR10146">
    <property type="entry name" value="PROLINE SYNTHETASE CO-TRANSCRIBED BACTERIAL HOMOLOG PROTEIN"/>
    <property type="match status" value="1"/>
</dbReference>
<sequence length="113" mass="12656">MATYAAATEGVAATFQSVLRSAHLAIECFGRGSDRVQVVVVSKTKPVSLIRQVYDARYWCFGENYVQELIEKAPQLADKIEWHFIGNLQSNKAKPLLVFSVVTHWATESFSFS</sequence>
<dbReference type="PROSITE" id="PS01211">
    <property type="entry name" value="UPF0001"/>
    <property type="match status" value="1"/>
</dbReference>
<organism evidence="1 2">
    <name type="scientific">Juglans regia</name>
    <name type="common">English walnut</name>
    <dbReference type="NCBI Taxonomy" id="51240"/>
    <lineage>
        <taxon>Eukaryota</taxon>
        <taxon>Viridiplantae</taxon>
        <taxon>Streptophyta</taxon>
        <taxon>Embryophyta</taxon>
        <taxon>Tracheophyta</taxon>
        <taxon>Spermatophyta</taxon>
        <taxon>Magnoliopsida</taxon>
        <taxon>eudicotyledons</taxon>
        <taxon>Gunneridae</taxon>
        <taxon>Pentapetalae</taxon>
        <taxon>rosids</taxon>
        <taxon>fabids</taxon>
        <taxon>Fagales</taxon>
        <taxon>Juglandaceae</taxon>
        <taxon>Juglans</taxon>
    </lineage>
</organism>
<reference evidence="1" key="1">
    <citation type="submission" date="2015-10" db="EMBL/GenBank/DDBJ databases">
        <authorList>
            <person name="Martinez-Garcia P.J."/>
            <person name="Crepeau M.W."/>
            <person name="Puiu D."/>
            <person name="Gonzalez-Ibeas D."/>
            <person name="Whalen J."/>
            <person name="Stevens K."/>
            <person name="Paul R."/>
            <person name="Butterfield T."/>
            <person name="Britton M."/>
            <person name="Reagan R."/>
            <person name="Chakraborty S."/>
            <person name="Walawage S.L."/>
            <person name="Vasquez-Gross H.A."/>
            <person name="Cardeno C."/>
            <person name="Famula R."/>
            <person name="Pratt K."/>
            <person name="Kuruganti S."/>
            <person name="Aradhya M.K."/>
            <person name="Leslie C.A."/>
            <person name="Dandekar A.M."/>
            <person name="Salzberg S.L."/>
            <person name="Wegrzyn J.L."/>
            <person name="Langley C.H."/>
            <person name="Neale D.B."/>
        </authorList>
    </citation>
    <scope>NUCLEOTIDE SEQUENCE</scope>
    <source>
        <tissue evidence="1">Leaves</tissue>
    </source>
</reference>
<dbReference type="PANTHER" id="PTHR10146:SF15">
    <property type="entry name" value="PYRIDOXAL PHOSPHATE HOMEOSTASIS PROTEIN"/>
    <property type="match status" value="1"/>
</dbReference>
<dbReference type="SUPFAM" id="SSF51419">
    <property type="entry name" value="PLP-binding barrel"/>
    <property type="match status" value="1"/>
</dbReference>
<evidence type="ECO:0000313" key="1">
    <source>
        <dbReference type="EMBL" id="KAF5476121.1"/>
    </source>
</evidence>
<dbReference type="GO" id="GO:0005829">
    <property type="term" value="C:cytosol"/>
    <property type="evidence" value="ECO:0007669"/>
    <property type="project" value="EnsemblPlants"/>
</dbReference>
<comment type="caution">
    <text evidence="1">The sequence shown here is derived from an EMBL/GenBank/DDBJ whole genome shotgun (WGS) entry which is preliminary data.</text>
</comment>
<reference evidence="1" key="2">
    <citation type="submission" date="2020-03" db="EMBL/GenBank/DDBJ databases">
        <title>Walnut 2.0.</title>
        <authorList>
            <person name="Marrano A."/>
            <person name="Britton M."/>
            <person name="Zimin A.V."/>
            <person name="Zaini P.A."/>
            <person name="Workman R."/>
            <person name="Puiu D."/>
            <person name="Bianco L."/>
            <person name="Allen B.J."/>
            <person name="Troggio M."/>
            <person name="Leslie C.A."/>
            <person name="Timp W."/>
            <person name="Dendekar A."/>
            <person name="Salzberg S.L."/>
            <person name="Neale D.B."/>
        </authorList>
    </citation>
    <scope>NUCLEOTIDE SEQUENCE</scope>
    <source>
        <tissue evidence="1">Leaves</tissue>
    </source>
</reference>
<dbReference type="GO" id="GO:0030170">
    <property type="term" value="F:pyridoxal phosphate binding"/>
    <property type="evidence" value="ECO:0007669"/>
    <property type="project" value="InterPro"/>
</dbReference>
<dbReference type="InterPro" id="IPR011078">
    <property type="entry name" value="PyrdxlP_homeostasis"/>
</dbReference>
<protein>
    <recommendedName>
        <fullName evidence="3">Pyridoxal phosphate homeostasis protein-like</fullName>
    </recommendedName>
</protein>
<proteinExistence type="predicted"/>
<dbReference type="Gene3D" id="3.20.20.10">
    <property type="entry name" value="Alanine racemase"/>
    <property type="match status" value="1"/>
</dbReference>
<evidence type="ECO:0008006" key="3">
    <source>
        <dbReference type="Google" id="ProtNLM"/>
    </source>
</evidence>
<name>A0A834D6F5_JUGRE</name>
<evidence type="ECO:0000313" key="2">
    <source>
        <dbReference type="Proteomes" id="UP000619265"/>
    </source>
</evidence>
<dbReference type="AlphaFoldDB" id="A0A834D6F5"/>
<dbReference type="Proteomes" id="UP000619265">
    <property type="component" value="Unassembled WGS sequence"/>
</dbReference>
<dbReference type="EMBL" id="LIHL02000003">
    <property type="protein sequence ID" value="KAF5476121.1"/>
    <property type="molecule type" value="Genomic_DNA"/>
</dbReference>